<proteinExistence type="predicted"/>
<dbReference type="EMBL" id="BKAJ01000068">
    <property type="protein sequence ID" value="GEP56627.1"/>
    <property type="molecule type" value="Genomic_DNA"/>
</dbReference>
<comment type="caution">
    <text evidence="2">The sequence shown here is derived from an EMBL/GenBank/DDBJ whole genome shotgun (WGS) entry which is preliminary data.</text>
</comment>
<name>A0A512NCF6_9HYPH</name>
<keyword evidence="3" id="KW-1185">Reference proteome</keyword>
<evidence type="ECO:0000313" key="3">
    <source>
        <dbReference type="Proteomes" id="UP000321058"/>
    </source>
</evidence>
<accession>A0A512NCF6</accession>
<dbReference type="AlphaFoldDB" id="A0A512NCF6"/>
<sequence>MKMNSAQIQQTLHTLNAAQLNAEAIPAEHPMMSQLERLFGDHTYFLDSRGLNIVEPVEAGHVDGRVGVVVNLASWTDAKAESLQPHQPEPTETVVDLVADGRH</sequence>
<dbReference type="Proteomes" id="UP000321058">
    <property type="component" value="Unassembled WGS sequence"/>
</dbReference>
<feature type="region of interest" description="Disordered" evidence="1">
    <location>
        <begin position="80"/>
        <end position="103"/>
    </location>
</feature>
<evidence type="ECO:0000256" key="1">
    <source>
        <dbReference type="SAM" id="MobiDB-lite"/>
    </source>
</evidence>
<dbReference type="RefSeq" id="WP_147150761.1">
    <property type="nucleotide sequence ID" value="NZ_BKAJ01000068.1"/>
</dbReference>
<protein>
    <submittedName>
        <fullName evidence="2">Uncharacterized protein</fullName>
    </submittedName>
</protein>
<evidence type="ECO:0000313" key="2">
    <source>
        <dbReference type="EMBL" id="GEP56627.1"/>
    </source>
</evidence>
<organism evidence="2 3">
    <name type="scientific">Reyranella soli</name>
    <dbReference type="NCBI Taxonomy" id="1230389"/>
    <lineage>
        <taxon>Bacteria</taxon>
        <taxon>Pseudomonadati</taxon>
        <taxon>Pseudomonadota</taxon>
        <taxon>Alphaproteobacteria</taxon>
        <taxon>Hyphomicrobiales</taxon>
        <taxon>Reyranellaceae</taxon>
        <taxon>Reyranella</taxon>
    </lineage>
</organism>
<gene>
    <name evidence="2" type="ORF">RSO01_37930</name>
</gene>
<dbReference type="OrthoDB" id="8245284at2"/>
<reference evidence="2 3" key="1">
    <citation type="submission" date="2019-07" db="EMBL/GenBank/DDBJ databases">
        <title>Whole genome shotgun sequence of Reyranella soli NBRC 108950.</title>
        <authorList>
            <person name="Hosoyama A."/>
            <person name="Uohara A."/>
            <person name="Ohji S."/>
            <person name="Ichikawa N."/>
        </authorList>
    </citation>
    <scope>NUCLEOTIDE SEQUENCE [LARGE SCALE GENOMIC DNA]</scope>
    <source>
        <strain evidence="2 3">NBRC 108950</strain>
    </source>
</reference>